<dbReference type="InterPro" id="IPR032623">
    <property type="entry name" value="FecR_N"/>
</dbReference>
<dbReference type="PANTHER" id="PTHR30273:SF2">
    <property type="entry name" value="PROTEIN FECR"/>
    <property type="match status" value="1"/>
</dbReference>
<dbReference type="InterPro" id="IPR012373">
    <property type="entry name" value="Ferrdict_sens_TM"/>
</dbReference>
<dbReference type="RefSeq" id="WP_280307170.1">
    <property type="nucleotide sequence ID" value="NZ_JAPDIQ010000002.1"/>
</dbReference>
<dbReference type="Pfam" id="PF04773">
    <property type="entry name" value="FecR"/>
    <property type="match status" value="1"/>
</dbReference>
<accession>A0ABT6IDZ5</accession>
<proteinExistence type="predicted"/>
<evidence type="ECO:0000259" key="2">
    <source>
        <dbReference type="Pfam" id="PF16220"/>
    </source>
</evidence>
<evidence type="ECO:0000313" key="3">
    <source>
        <dbReference type="EMBL" id="MDH4762707.1"/>
    </source>
</evidence>
<dbReference type="PANTHER" id="PTHR30273">
    <property type="entry name" value="PERIPLASMIC SIGNAL SENSOR AND SIGMA FACTOR ACTIVATOR FECR-RELATED"/>
    <property type="match status" value="1"/>
</dbReference>
<keyword evidence="4" id="KW-1185">Reference proteome</keyword>
<evidence type="ECO:0000259" key="1">
    <source>
        <dbReference type="Pfam" id="PF04773"/>
    </source>
</evidence>
<feature type="domain" description="FecR N-terminal" evidence="2">
    <location>
        <begin position="13"/>
        <end position="54"/>
    </location>
</feature>
<dbReference type="EMBL" id="JAPDIQ010000002">
    <property type="protein sequence ID" value="MDH4762707.1"/>
    <property type="molecule type" value="Genomic_DNA"/>
</dbReference>
<organism evidence="3 4">
    <name type="scientific">Pseudomonas flavocrustae</name>
    <dbReference type="NCBI Taxonomy" id="2991719"/>
    <lineage>
        <taxon>Bacteria</taxon>
        <taxon>Pseudomonadati</taxon>
        <taxon>Pseudomonadota</taxon>
        <taxon>Gammaproteobacteria</taxon>
        <taxon>Pseudomonadales</taxon>
        <taxon>Pseudomonadaceae</taxon>
        <taxon>Pseudomonas</taxon>
    </lineage>
</organism>
<sequence>MNGLIPGRGGPLEEAAVWFAELAADEVDPVTERAWERWLQADSRNAVAWARVEEISARFTGLPASGRMALARRESLGRRRALKVLGLTLGGLALGWARPDDWRLGQDADLSTAIGEIRAFDLAGGVRVWLNTDSQLARGATADHWRLLRGEALFESRGGTAPMVLEAMPGRVRFGAGCCAVQARDEGLEVAAYRGALQLLPRQARPESLTQGTRALMTATAVQPLGPVDPGRQLWRQGRLVVDDWSLAALVAELGRYRPGLLTCTATVAHLRVVGSYPLADTDRALAALADSLPVRVERRLPWWVQIVPA</sequence>
<evidence type="ECO:0000313" key="4">
    <source>
        <dbReference type="Proteomes" id="UP001157461"/>
    </source>
</evidence>
<reference evidence="3 4" key="1">
    <citation type="submission" date="2022-10" db="EMBL/GenBank/DDBJ databases">
        <title>A novel Pseudomonas species, isolated from Passiflora incarnata leaves.</title>
        <authorList>
            <person name="Cueva-Yesquen L.G."/>
            <person name="Fantinatti-Garboggini F."/>
        </authorList>
    </citation>
    <scope>NUCLEOTIDE SEQUENCE [LARGE SCALE GENOMIC DNA]</scope>
    <source>
        <strain evidence="3 4">CBMAI 2609</strain>
    </source>
</reference>
<dbReference type="InterPro" id="IPR006860">
    <property type="entry name" value="FecR"/>
</dbReference>
<dbReference type="Proteomes" id="UP001157461">
    <property type="component" value="Unassembled WGS sequence"/>
</dbReference>
<dbReference type="Pfam" id="PF16220">
    <property type="entry name" value="DUF4880"/>
    <property type="match status" value="1"/>
</dbReference>
<gene>
    <name evidence="3" type="ORF">OMP44_07320</name>
</gene>
<protein>
    <submittedName>
        <fullName evidence="3">DUF4880 domain-containing protein</fullName>
    </submittedName>
</protein>
<feature type="domain" description="FecR protein" evidence="1">
    <location>
        <begin position="109"/>
        <end position="196"/>
    </location>
</feature>
<name>A0ABT6IDZ5_9PSED</name>
<comment type="caution">
    <text evidence="3">The sequence shown here is derived from an EMBL/GenBank/DDBJ whole genome shotgun (WGS) entry which is preliminary data.</text>
</comment>
<dbReference type="Gene3D" id="2.60.120.1440">
    <property type="match status" value="1"/>
</dbReference>
<dbReference type="PIRSF" id="PIRSF018266">
    <property type="entry name" value="FecR"/>
    <property type="match status" value="1"/>
</dbReference>